<dbReference type="PIRSF" id="PIRSF004848">
    <property type="entry name" value="YBL036c_PLPDEIII"/>
    <property type="match status" value="1"/>
</dbReference>
<keyword evidence="7" id="KW-1185">Reference proteome</keyword>
<evidence type="ECO:0000256" key="4">
    <source>
        <dbReference type="RuleBase" id="RU004514"/>
    </source>
</evidence>
<dbReference type="Gene3D" id="3.20.20.10">
    <property type="entry name" value="Alanine racemase"/>
    <property type="match status" value="1"/>
</dbReference>
<gene>
    <name evidence="6" type="ORF">BSZ36_08730</name>
</gene>
<comment type="cofactor">
    <cofactor evidence="3">
        <name>pyridoxal 5'-phosphate</name>
        <dbReference type="ChEBI" id="CHEBI:597326"/>
    </cofactor>
</comment>
<dbReference type="Proteomes" id="UP000216446">
    <property type="component" value="Unassembled WGS sequence"/>
</dbReference>
<dbReference type="PANTHER" id="PTHR10146">
    <property type="entry name" value="PROLINE SYNTHETASE CO-TRANSCRIBED BACTERIAL HOMOLOG PROTEIN"/>
    <property type="match status" value="1"/>
</dbReference>
<dbReference type="RefSeq" id="WP_094547944.1">
    <property type="nucleotide sequence ID" value="NZ_MQWB01000001.1"/>
</dbReference>
<evidence type="ECO:0000256" key="3">
    <source>
        <dbReference type="PIRSR" id="PIRSR004848-1"/>
    </source>
</evidence>
<sequence>MSDPHTLSDRLAFIRDRIGDACARAGRDPSEVTLIAVTKTHGLDVLRDALGAGLTDLGENRVGELVEKADALADASGGAPTWHFIGSLQRNKARDVAERADLFHALDSPRLAKELNKRASGAGRVLRCLVQVNISGEDSKHGVAPEALPELLERAQAFESLNVCGLMGMAEPAAPEDLDRIVRPQFARLRHLAETGLWREAPLLSMGMSGDFETAIEEGATHVRLGRVLFGARG</sequence>
<dbReference type="PROSITE" id="PS01211">
    <property type="entry name" value="UPF0001"/>
    <property type="match status" value="1"/>
</dbReference>
<name>A0A259TZ43_9BACT</name>
<feature type="modified residue" description="N6-(pyridoxal phosphate)lysine" evidence="2 3">
    <location>
        <position position="39"/>
    </location>
</feature>
<dbReference type="AlphaFoldDB" id="A0A259TZ43"/>
<evidence type="ECO:0000259" key="5">
    <source>
        <dbReference type="Pfam" id="PF01168"/>
    </source>
</evidence>
<dbReference type="GO" id="GO:0030170">
    <property type="term" value="F:pyridoxal phosphate binding"/>
    <property type="evidence" value="ECO:0007669"/>
    <property type="project" value="UniProtKB-UniRule"/>
</dbReference>
<evidence type="ECO:0000313" key="6">
    <source>
        <dbReference type="EMBL" id="OZC03045.1"/>
    </source>
</evidence>
<protein>
    <recommendedName>
        <fullName evidence="2">Pyridoxal phosphate homeostasis protein</fullName>
        <shortName evidence="2">PLP homeostasis protein</shortName>
    </recommendedName>
</protein>
<organism evidence="6 7">
    <name type="scientific">Rubricoccus marinus</name>
    <dbReference type="NCBI Taxonomy" id="716817"/>
    <lineage>
        <taxon>Bacteria</taxon>
        <taxon>Pseudomonadati</taxon>
        <taxon>Rhodothermota</taxon>
        <taxon>Rhodothermia</taxon>
        <taxon>Rhodothermales</taxon>
        <taxon>Rubricoccaceae</taxon>
        <taxon>Rubricoccus</taxon>
    </lineage>
</organism>
<dbReference type="EMBL" id="MQWB01000001">
    <property type="protein sequence ID" value="OZC03045.1"/>
    <property type="molecule type" value="Genomic_DNA"/>
</dbReference>
<comment type="function">
    <text evidence="2">Pyridoxal 5'-phosphate (PLP)-binding protein, which is involved in PLP homeostasis.</text>
</comment>
<evidence type="ECO:0000313" key="7">
    <source>
        <dbReference type="Proteomes" id="UP000216446"/>
    </source>
</evidence>
<dbReference type="FunCoup" id="A0A259TZ43">
    <property type="interactions" value="475"/>
</dbReference>
<dbReference type="HAMAP" id="MF_02087">
    <property type="entry name" value="PLP_homeostasis"/>
    <property type="match status" value="1"/>
</dbReference>
<dbReference type="OrthoDB" id="9804072at2"/>
<dbReference type="InterPro" id="IPR029066">
    <property type="entry name" value="PLP-binding_barrel"/>
</dbReference>
<dbReference type="InterPro" id="IPR001608">
    <property type="entry name" value="Ala_racemase_N"/>
</dbReference>
<keyword evidence="1 2" id="KW-0663">Pyridoxal phosphate</keyword>
<dbReference type="Pfam" id="PF01168">
    <property type="entry name" value="Ala_racemase_N"/>
    <property type="match status" value="1"/>
</dbReference>
<dbReference type="InterPro" id="IPR011078">
    <property type="entry name" value="PyrdxlP_homeostasis"/>
</dbReference>
<evidence type="ECO:0000256" key="1">
    <source>
        <dbReference type="ARBA" id="ARBA00022898"/>
    </source>
</evidence>
<dbReference type="InParanoid" id="A0A259TZ43"/>
<feature type="domain" description="Alanine racemase N-terminal" evidence="5">
    <location>
        <begin position="31"/>
        <end position="233"/>
    </location>
</feature>
<evidence type="ECO:0000256" key="2">
    <source>
        <dbReference type="HAMAP-Rule" id="MF_02087"/>
    </source>
</evidence>
<comment type="similarity">
    <text evidence="2 4">Belongs to the pyridoxal phosphate-binding protein YggS/PROSC family.</text>
</comment>
<dbReference type="PANTHER" id="PTHR10146:SF14">
    <property type="entry name" value="PYRIDOXAL PHOSPHATE HOMEOSTASIS PROTEIN"/>
    <property type="match status" value="1"/>
</dbReference>
<dbReference type="CDD" id="cd00635">
    <property type="entry name" value="PLPDE_III_YBL036c_like"/>
    <property type="match status" value="1"/>
</dbReference>
<comment type="caution">
    <text evidence="6">The sequence shown here is derived from an EMBL/GenBank/DDBJ whole genome shotgun (WGS) entry which is preliminary data.</text>
</comment>
<dbReference type="SUPFAM" id="SSF51419">
    <property type="entry name" value="PLP-binding barrel"/>
    <property type="match status" value="1"/>
</dbReference>
<dbReference type="NCBIfam" id="TIGR00044">
    <property type="entry name" value="YggS family pyridoxal phosphate-dependent enzyme"/>
    <property type="match status" value="1"/>
</dbReference>
<reference evidence="6 7" key="1">
    <citation type="submission" date="2016-11" db="EMBL/GenBank/DDBJ databases">
        <title>Study of marine rhodopsin-containing bacteria.</title>
        <authorList>
            <person name="Yoshizawa S."/>
            <person name="Kumagai Y."/>
            <person name="Kogure K."/>
        </authorList>
    </citation>
    <scope>NUCLEOTIDE SEQUENCE [LARGE SCALE GENOMIC DNA]</scope>
    <source>
        <strain evidence="6 7">SG-29</strain>
    </source>
</reference>
<proteinExistence type="inferred from homology"/>
<accession>A0A259TZ43</accession>